<accession>A0A0L8HY32</accession>
<reference evidence="1" key="1">
    <citation type="submission" date="2015-07" db="EMBL/GenBank/DDBJ databases">
        <title>MeaNS - Measles Nucleotide Surveillance Program.</title>
        <authorList>
            <person name="Tran T."/>
            <person name="Druce J."/>
        </authorList>
    </citation>
    <scope>NUCLEOTIDE SEQUENCE</scope>
    <source>
        <strain evidence="1">UCB-OBI-ISO-001</strain>
        <tissue evidence="1">Gonad</tissue>
    </source>
</reference>
<gene>
    <name evidence="1" type="ORF">OCBIM_22002731mg</name>
</gene>
<dbReference type="AlphaFoldDB" id="A0A0L8HY32"/>
<protein>
    <submittedName>
        <fullName evidence="1">Uncharacterized protein</fullName>
    </submittedName>
</protein>
<organism evidence="1">
    <name type="scientific">Octopus bimaculoides</name>
    <name type="common">California two-spotted octopus</name>
    <dbReference type="NCBI Taxonomy" id="37653"/>
    <lineage>
        <taxon>Eukaryota</taxon>
        <taxon>Metazoa</taxon>
        <taxon>Spiralia</taxon>
        <taxon>Lophotrochozoa</taxon>
        <taxon>Mollusca</taxon>
        <taxon>Cephalopoda</taxon>
        <taxon>Coleoidea</taxon>
        <taxon>Octopodiformes</taxon>
        <taxon>Octopoda</taxon>
        <taxon>Incirrata</taxon>
        <taxon>Octopodidae</taxon>
        <taxon>Octopus</taxon>
    </lineage>
</organism>
<dbReference type="EMBL" id="KQ417030">
    <property type="protein sequence ID" value="KOF94111.1"/>
    <property type="molecule type" value="Genomic_DNA"/>
</dbReference>
<proteinExistence type="predicted"/>
<name>A0A0L8HY32_OCTBM</name>
<evidence type="ECO:0000313" key="1">
    <source>
        <dbReference type="EMBL" id="KOF94111.1"/>
    </source>
</evidence>
<sequence length="113" mass="13723">MYFHFLFLVFEFVFLFFYFPCFFSSQSCSELEYRSEFDFTSHPINRHLTSLLAEISCITAACYLSPAKHYQAIYLFIYLFISEATNYRQINRLIVLFPFFVFAMKFEEKKENR</sequence>